<evidence type="ECO:0000256" key="1">
    <source>
        <dbReference type="ARBA" id="ARBA00022737"/>
    </source>
</evidence>
<name>A0A0R1NRN3_9LACO</name>
<dbReference type="InterPro" id="IPR044081">
    <property type="entry name" value="DUF5776"/>
</dbReference>
<evidence type="ECO:0000256" key="2">
    <source>
        <dbReference type="SAM" id="MobiDB-lite"/>
    </source>
</evidence>
<evidence type="ECO:0000313" key="5">
    <source>
        <dbReference type="EMBL" id="KRL22377.1"/>
    </source>
</evidence>
<dbReference type="PATRIC" id="fig|1423766.4.peg.2617"/>
<gene>
    <name evidence="5" type="ORF">FC98_GL002511</name>
</gene>
<feature type="region of interest" description="Disordered" evidence="2">
    <location>
        <begin position="563"/>
        <end position="608"/>
    </location>
</feature>
<evidence type="ECO:0000313" key="6">
    <source>
        <dbReference type="Proteomes" id="UP000051439"/>
    </source>
</evidence>
<protein>
    <recommendedName>
        <fullName evidence="7">MucBP domain protein</fullName>
    </recommendedName>
</protein>
<dbReference type="InterPro" id="IPR009459">
    <property type="entry name" value="MucBP_dom"/>
</dbReference>
<accession>A0A0R1NRN3</accession>
<dbReference type="Proteomes" id="UP000051439">
    <property type="component" value="Unassembled WGS sequence"/>
</dbReference>
<evidence type="ECO:0008006" key="7">
    <source>
        <dbReference type="Google" id="ProtNLM"/>
    </source>
</evidence>
<comment type="caution">
    <text evidence="5">The sequence shown here is derived from an EMBL/GenBank/DDBJ whole genome shotgun (WGS) entry which is preliminary data.</text>
</comment>
<feature type="compositionally biased region" description="Low complexity" evidence="2">
    <location>
        <begin position="598"/>
        <end position="608"/>
    </location>
</feature>
<dbReference type="InterPro" id="IPR032675">
    <property type="entry name" value="LRR_dom_sf"/>
</dbReference>
<dbReference type="RefSeq" id="WP_056949278.1">
    <property type="nucleotide sequence ID" value="NZ_AZEB01000007.1"/>
</dbReference>
<reference evidence="5 6" key="1">
    <citation type="journal article" date="2015" name="Genome Announc.">
        <title>Expanding the biotechnology potential of lactobacilli through comparative genomics of 213 strains and associated genera.</title>
        <authorList>
            <person name="Sun Z."/>
            <person name="Harris H.M."/>
            <person name="McCann A."/>
            <person name="Guo C."/>
            <person name="Argimon S."/>
            <person name="Zhang W."/>
            <person name="Yang X."/>
            <person name="Jeffery I.B."/>
            <person name="Cooney J.C."/>
            <person name="Kagawa T.F."/>
            <person name="Liu W."/>
            <person name="Song Y."/>
            <person name="Salvetti E."/>
            <person name="Wrobel A."/>
            <person name="Rasinkangas P."/>
            <person name="Parkhill J."/>
            <person name="Rea M.C."/>
            <person name="O'Sullivan O."/>
            <person name="Ritari J."/>
            <person name="Douillard F.P."/>
            <person name="Paul Ross R."/>
            <person name="Yang R."/>
            <person name="Briner A.E."/>
            <person name="Felis G.E."/>
            <person name="de Vos W.M."/>
            <person name="Barrangou R."/>
            <person name="Klaenhammer T.R."/>
            <person name="Caufield P.W."/>
            <person name="Cui Y."/>
            <person name="Zhang H."/>
            <person name="O'Toole P.W."/>
        </authorList>
    </citation>
    <scope>NUCLEOTIDE SEQUENCE [LARGE SCALE GENOMIC DNA]</scope>
    <source>
        <strain evidence="5 6">DSM 19906</strain>
    </source>
</reference>
<feature type="compositionally biased region" description="Pro residues" evidence="2">
    <location>
        <begin position="567"/>
        <end position="597"/>
    </location>
</feature>
<keyword evidence="1" id="KW-0677">Repeat</keyword>
<evidence type="ECO:0000259" key="3">
    <source>
        <dbReference type="Pfam" id="PF06458"/>
    </source>
</evidence>
<proteinExistence type="predicted"/>
<dbReference type="EMBL" id="AZEB01000007">
    <property type="protein sequence ID" value="KRL22377.1"/>
    <property type="molecule type" value="Genomic_DNA"/>
</dbReference>
<evidence type="ECO:0000259" key="4">
    <source>
        <dbReference type="Pfam" id="PF19087"/>
    </source>
</evidence>
<sequence length="838" mass="91481">MDSIGYHNRGSFQLFLKALLAIVATASLILSFNMMGGGQQSALAADSDATYVPWNGGSTAQHDAWIKANVDPDWKGQAAADAIGPDVTGKLDDWMPDKNLQAIVVNELSLEGVQVDGENVTSPDQISKKLLEDNLTGINYATTDGNQTDNEDIFNAILSVKSLTGLEYAKNSSYISLSASYSAFTKYNVPVRRGELSDIDALKDLKNLSGVDFQRNQIHDISALANKTFNTLDTSFTGLYGNRVTDASPWGRSNFVDSSGDSLNSQIYVLPNINLNPKTKSYTMTSFAINSEVKNIVGENIPIVPYYIGKIPQTSFASDYNSTADGTANTSAKTVTWTNLNKDGDGKGTLTVYYNDKLLGNTPYNGVIVQPYTLDDTVGNINVIYKDEGGTVLGSSTISGTENDLWNYAIGSDGLTLADPDTSDNSKDVNNTLQQLEATNGYKSVTADGPKDSSGQQNAKYSVADTAAGLPTVTYTFSKTTPVQNISFNVKYVDSDNKPLTINGKTQETLTDKSETAWNYTIPTVSGYTFDHFATSGTAPTLANGKLSGTYGPNSKDITLVYKKNTPTPPIPPEPNPTPVNPINPVNPTPNPTPTPSTPTVTTQPATPGIAKKGEAVYVLKKIYMYSNKDFKKSERVANYAKKPRINRPMFVVTDYAKSKAGNLRYVVRDVNHHSKTAGKTGYITADYAFVRPVYYHSSHKTLTIINPRGVNEYKNKNLTGKVKNFKQGTQLKVKGFVKHNLTTRYLLSNGHYITGNRKLVIAGDQKQPKQIRVKKAIYRYNNANFGKRTKHIKKGTVLKVKKWEYSQPYSTTTFGAKRYAVAGGYVTANSKYVKVIK</sequence>
<feature type="domain" description="DUF5776" evidence="4">
    <location>
        <begin position="766"/>
        <end position="834"/>
    </location>
</feature>
<feature type="domain" description="DUF5776" evidence="4">
    <location>
        <begin position="695"/>
        <end position="761"/>
    </location>
</feature>
<dbReference type="Pfam" id="PF06458">
    <property type="entry name" value="MucBP"/>
    <property type="match status" value="1"/>
</dbReference>
<dbReference type="Gene3D" id="3.10.20.320">
    <property type="entry name" value="Putative peptidoglycan bound protein (lpxtg motif)"/>
    <property type="match status" value="1"/>
</dbReference>
<feature type="domain" description="MucBP" evidence="3">
    <location>
        <begin position="490"/>
        <end position="563"/>
    </location>
</feature>
<organism evidence="5 6">
    <name type="scientific">Lentilactobacillus kisonensis DSM 19906 = JCM 15041</name>
    <dbReference type="NCBI Taxonomy" id="1423766"/>
    <lineage>
        <taxon>Bacteria</taxon>
        <taxon>Bacillati</taxon>
        <taxon>Bacillota</taxon>
        <taxon>Bacilli</taxon>
        <taxon>Lactobacillales</taxon>
        <taxon>Lactobacillaceae</taxon>
        <taxon>Lentilactobacillus</taxon>
    </lineage>
</organism>
<dbReference type="Gene3D" id="3.80.10.10">
    <property type="entry name" value="Ribonuclease Inhibitor"/>
    <property type="match status" value="1"/>
</dbReference>
<dbReference type="Pfam" id="PF19087">
    <property type="entry name" value="DUF5776"/>
    <property type="match status" value="2"/>
</dbReference>
<dbReference type="AlphaFoldDB" id="A0A0R1NRN3"/>
<keyword evidence="6" id="KW-1185">Reference proteome</keyword>